<dbReference type="Proteomes" id="UP000002224">
    <property type="component" value="Chromosome"/>
</dbReference>
<organism evidence="5 6">
    <name type="scientific">Helicobacter pylori (strain 51)</name>
    <dbReference type="NCBI Taxonomy" id="290847"/>
    <lineage>
        <taxon>Bacteria</taxon>
        <taxon>Pseudomonadati</taxon>
        <taxon>Campylobacterota</taxon>
        <taxon>Epsilonproteobacteria</taxon>
        <taxon>Campylobacterales</taxon>
        <taxon>Helicobacteraceae</taxon>
        <taxon>Helicobacter</taxon>
    </lineage>
</organism>
<dbReference type="CDD" id="cd04194">
    <property type="entry name" value="GT8_A4GalT_like"/>
    <property type="match status" value="1"/>
</dbReference>
<dbReference type="RefSeq" id="WP_000022436.1">
    <property type="nucleotide sequence ID" value="NC_017382.1"/>
</dbReference>
<evidence type="ECO:0000256" key="2">
    <source>
        <dbReference type="ARBA" id="ARBA00022679"/>
    </source>
</evidence>
<dbReference type="InterPro" id="IPR050748">
    <property type="entry name" value="Glycosyltrans_8_dom-fam"/>
</dbReference>
<evidence type="ECO:0000256" key="1">
    <source>
        <dbReference type="ARBA" id="ARBA00022676"/>
    </source>
</evidence>
<evidence type="ECO:0000313" key="6">
    <source>
        <dbReference type="Proteomes" id="UP000002224"/>
    </source>
</evidence>
<accession>A0AAI8EZM3</accession>
<protein>
    <submittedName>
        <fullName evidence="5">LPS 1,2-glycosyltransferase</fullName>
    </submittedName>
</protein>
<dbReference type="InterPro" id="IPR002495">
    <property type="entry name" value="Glyco_trans_8"/>
</dbReference>
<name>A0AAI8EZM3_HELP1</name>
<keyword evidence="3" id="KW-0479">Metal-binding</keyword>
<dbReference type="PANTHER" id="PTHR13778:SF47">
    <property type="entry name" value="LIPOPOLYSACCHARIDE 1,3-GALACTOSYLTRANSFERASE"/>
    <property type="match status" value="1"/>
</dbReference>
<keyword evidence="2" id="KW-0808">Transferase</keyword>
<dbReference type="Gene3D" id="3.90.550.10">
    <property type="entry name" value="Spore Coat Polysaccharide Biosynthesis Protein SpsA, Chain A"/>
    <property type="match status" value="1"/>
</dbReference>
<evidence type="ECO:0000256" key="4">
    <source>
        <dbReference type="SAM" id="MobiDB-lite"/>
    </source>
</evidence>
<dbReference type="KEGG" id="hpd:KHP_0158"/>
<dbReference type="Pfam" id="PF01501">
    <property type="entry name" value="Glyco_transf_8"/>
    <property type="match status" value="1"/>
</dbReference>
<feature type="region of interest" description="Disordered" evidence="4">
    <location>
        <begin position="34"/>
        <end position="53"/>
    </location>
</feature>
<evidence type="ECO:0000313" key="5">
    <source>
        <dbReference type="EMBL" id="ACX97376.1"/>
    </source>
</evidence>
<dbReference type="PANTHER" id="PTHR13778">
    <property type="entry name" value="GLYCOSYLTRANSFERASE 8 DOMAIN-CONTAINING PROTEIN"/>
    <property type="match status" value="1"/>
</dbReference>
<evidence type="ECO:0000256" key="3">
    <source>
        <dbReference type="ARBA" id="ARBA00022723"/>
    </source>
</evidence>
<proteinExistence type="predicted"/>
<reference evidence="6" key="1">
    <citation type="submission" date="2004-08" db="EMBL/GenBank/DDBJ databases">
        <title>Genome sequence of Helicobacter pylori strain 51.</title>
        <authorList>
            <person name="Kim S."/>
            <person name="Lee W.K."/>
            <person name="Choi S.H."/>
            <person name="Kang S."/>
            <person name="Park H.S."/>
            <person name="Kim Y.S."/>
            <person name="Lee S.G."/>
            <person name="Byun E.Y."/>
            <person name="Jeong J.E."/>
            <person name="Park Y.H."/>
            <person name="Lee E.J."/>
            <person name="Kim J.S."/>
            <person name="Ryu B.D."/>
            <person name="Lee Y.S."/>
            <person name="Hahn Y."/>
            <person name="Yeom Y.I."/>
            <person name="Park S.G."/>
            <person name="Youn H.S."/>
            <person name="Ko G.H."/>
            <person name="Choi M.B."/>
            <person name="Park C.H."/>
            <person name="Lim J.Y."/>
            <person name="Bae D.W."/>
            <person name="Song J.Y."/>
            <person name="Park J.U."/>
            <person name="Kang H.L."/>
            <person name="Baik S.C."/>
            <person name="Cho M.J."/>
            <person name="Yoo H.S."/>
            <person name="Rhee K.H."/>
        </authorList>
    </citation>
    <scope>NUCLEOTIDE SEQUENCE [LARGE SCALE GENOMIC DNA]</scope>
    <source>
        <strain evidence="6">51</strain>
    </source>
</reference>
<dbReference type="GO" id="GO:0016757">
    <property type="term" value="F:glycosyltransferase activity"/>
    <property type="evidence" value="ECO:0007669"/>
    <property type="project" value="UniProtKB-KW"/>
</dbReference>
<dbReference type="InterPro" id="IPR029044">
    <property type="entry name" value="Nucleotide-diphossugar_trans"/>
</dbReference>
<dbReference type="EMBL" id="CP000012">
    <property type="protein sequence ID" value="ACX97376.1"/>
    <property type="molecule type" value="Genomic_DNA"/>
</dbReference>
<keyword evidence="1" id="KW-0328">Glycosyltransferase</keyword>
<sequence length="387" mass="45712">MSIIIPIVITFDNHYAIPAGVSLYSMLACTKLENPQSQNPQSQNPQSQNPQSQNDNKKLFYKIHCLVDNLSLENQCKLKETLAPFSAFMSVDFLDISTPNLYTTPIEPSVIDKINEAFLQLNIYAKTRFSKMVMCRLFLASLFLQYDKIIMFDADTLFLNDVSESFFIPLDDYYFGVAKDFSSPKSSKHFQTERERAPRQAFSLYEHYLKEKDIKILYENHYNVGFLVVNLKLWRADRLEERLLNLTHQKGQCVFCPEQDLLTLACYQKVLILPYIYNTHPFMVNQKRFIPNRQEIVMLHFYFVGKPWVSPTALYSKEWHETLLKTSFYAEYSVKFLKQMTEFLSLKDKQKTFEFLAPLLNPKILLEYVFFRLNRIFKRLKEKFFNS</sequence>
<dbReference type="SUPFAM" id="SSF53448">
    <property type="entry name" value="Nucleotide-diphospho-sugar transferases"/>
    <property type="match status" value="1"/>
</dbReference>
<dbReference type="GO" id="GO:0046872">
    <property type="term" value="F:metal ion binding"/>
    <property type="evidence" value="ECO:0007669"/>
    <property type="project" value="UniProtKB-KW"/>
</dbReference>
<dbReference type="AlphaFoldDB" id="A0AAI8EZM3"/>
<gene>
    <name evidence="5" type="primary">rfaJ1</name>
    <name evidence="5" type="ordered locus">KHP_0158</name>
</gene>